<dbReference type="EMBL" id="JAPTSV010000010">
    <property type="protein sequence ID" value="KAJ1523191.1"/>
    <property type="molecule type" value="Genomic_DNA"/>
</dbReference>
<keyword evidence="5" id="KW-0255">Endonuclease</keyword>
<dbReference type="PROSITE" id="PS50994">
    <property type="entry name" value="INTEGRASE"/>
    <property type="match status" value="1"/>
</dbReference>
<dbReference type="InterPro" id="IPR041588">
    <property type="entry name" value="Integrase_H2C2"/>
</dbReference>
<dbReference type="Gene3D" id="3.30.70.270">
    <property type="match status" value="2"/>
</dbReference>
<evidence type="ECO:0000259" key="9">
    <source>
        <dbReference type="PROSITE" id="PS50878"/>
    </source>
</evidence>
<organism evidence="11 12">
    <name type="scientific">Megalurothrips usitatus</name>
    <name type="common">bean blossom thrips</name>
    <dbReference type="NCBI Taxonomy" id="439358"/>
    <lineage>
        <taxon>Eukaryota</taxon>
        <taxon>Metazoa</taxon>
        <taxon>Ecdysozoa</taxon>
        <taxon>Arthropoda</taxon>
        <taxon>Hexapoda</taxon>
        <taxon>Insecta</taxon>
        <taxon>Pterygota</taxon>
        <taxon>Neoptera</taxon>
        <taxon>Paraneoptera</taxon>
        <taxon>Thysanoptera</taxon>
        <taxon>Terebrantia</taxon>
        <taxon>Thripoidea</taxon>
        <taxon>Thripidae</taxon>
        <taxon>Megalurothrips</taxon>
    </lineage>
</organism>
<name>A0AAV7XI90_9NEOP</name>
<dbReference type="PROSITE" id="PS50878">
    <property type="entry name" value="RT_POL"/>
    <property type="match status" value="1"/>
</dbReference>
<dbReference type="InterPro" id="IPR000477">
    <property type="entry name" value="RT_dom"/>
</dbReference>
<keyword evidence="3" id="KW-0548">Nucleotidyltransferase</keyword>
<dbReference type="InterPro" id="IPR050951">
    <property type="entry name" value="Retrovirus_Pol_polyprotein"/>
</dbReference>
<dbReference type="InterPro" id="IPR041373">
    <property type="entry name" value="RT_RNaseH"/>
</dbReference>
<reference evidence="11" key="1">
    <citation type="submission" date="2022-12" db="EMBL/GenBank/DDBJ databases">
        <title>Chromosome-level genome assembly of the bean flower thrips Megalurothrips usitatus.</title>
        <authorList>
            <person name="Ma L."/>
            <person name="Liu Q."/>
            <person name="Li H."/>
            <person name="Cai W."/>
        </authorList>
    </citation>
    <scope>NUCLEOTIDE SEQUENCE</scope>
    <source>
        <strain evidence="11">Cailab_2022a</strain>
    </source>
</reference>
<dbReference type="GO" id="GO:0003676">
    <property type="term" value="F:nucleic acid binding"/>
    <property type="evidence" value="ECO:0007669"/>
    <property type="project" value="InterPro"/>
</dbReference>
<keyword evidence="12" id="KW-1185">Reference proteome</keyword>
<evidence type="ECO:0000313" key="11">
    <source>
        <dbReference type="EMBL" id="KAJ1523191.1"/>
    </source>
</evidence>
<comment type="caution">
    <text evidence="11">The sequence shown here is derived from an EMBL/GenBank/DDBJ whole genome shotgun (WGS) entry which is preliminary data.</text>
</comment>
<dbReference type="Gene3D" id="3.10.10.10">
    <property type="entry name" value="HIV Type 1 Reverse Transcriptase, subunit A, domain 1"/>
    <property type="match status" value="1"/>
</dbReference>
<keyword evidence="6" id="KW-0378">Hydrolase</keyword>
<dbReference type="Pfam" id="PF17921">
    <property type="entry name" value="Integrase_H2C2"/>
    <property type="match status" value="1"/>
</dbReference>
<gene>
    <name evidence="11" type="ORF">ONE63_001079</name>
</gene>
<dbReference type="GO" id="GO:0042575">
    <property type="term" value="C:DNA polymerase complex"/>
    <property type="evidence" value="ECO:0007669"/>
    <property type="project" value="UniProtKB-ARBA"/>
</dbReference>
<dbReference type="InterPro" id="IPR012337">
    <property type="entry name" value="RNaseH-like_sf"/>
</dbReference>
<evidence type="ECO:0000256" key="1">
    <source>
        <dbReference type="ARBA" id="ARBA00012493"/>
    </source>
</evidence>
<protein>
    <recommendedName>
        <fullName evidence="1">RNA-directed DNA polymerase</fullName>
        <ecNumber evidence="1">2.7.7.49</ecNumber>
    </recommendedName>
</protein>
<evidence type="ECO:0000256" key="8">
    <source>
        <dbReference type="SAM" id="MobiDB-lite"/>
    </source>
</evidence>
<keyword evidence="7" id="KW-0695">RNA-directed DNA polymerase</keyword>
<feature type="region of interest" description="Disordered" evidence="8">
    <location>
        <begin position="1595"/>
        <end position="1617"/>
    </location>
</feature>
<feature type="domain" description="Integrase catalytic" evidence="10">
    <location>
        <begin position="1304"/>
        <end position="1461"/>
    </location>
</feature>
<sequence length="1617" mass="182072">MPSYCSSAHIAPSETVQGTVFLQNASVRSNILNVPENVSGYEQVAPTSQISSLPTPIAIHNTVIPENGLYVGRSQAEVQQDIEQGQGQDATSQEDDGCAPVASVFTVQSDISIETASNSKADGKFCDPHMRMPVCPCTETTVDDVVVMCLALGMRHNLSWEAQTAVLQLVNVIYGKDVIPSSKYKYLKELNDERLNADFHIYCQTCNAYIGKRTGVKGCMFCNICEMDVIVSDPSNYFISLSIESQLLKILNDNSVADMMLNYRSSRNKESEDSLEDIYDGSVYRNLSRNGGIRSSKFNFSYGFFTDGCPFGKNSNITIWPIYIAFNELPPKERGNYICLAGLYVGPKDPNLNVFLKPFVEQANQLSDIGFNWEYRGKCIHSKVIPMFAIADSVARSNLRNRQTFHANFGYPVKRHHRGVKGPTPLMNMKYFDVVSCVPVDYMHNMVLGVVKIHMELLFATEKKKYWIGMAEERVGLAHLESAIDERLLKIQPPAYLSRTPRSIKNRNLWKASEWLAWLLFYCIPCLIGLLHDFQITHLAMLSKAAFLLLQQSLTNESVNEAHELLLNYAFLFQKYFGEAEMGLQSKLGLAAFNVLLSPDSKRISFFNHSDSWLCFRPGQRLGLITAASLIEPPPSPPPYPAPAWPDPPVLNAVGPVSDHAELKLPPPADPTPSGQHPFKVNPDLSPADYARAIAVLTEYSDVFASDVSQMKRRCKYVASLVPTDNAVVTFAPPFKLSPTELRFALDHIAKLERAGIVRRGIPSVYNSPCFLIAKPRTSPDEEQAYRFLINMKELNQNLKRINYVLPRATDLIDNLKFYRYYARLDFLAGYFQIEICEASKQKCSFILGSEVFQLCVLPMGGSQSCQLFCSILTKVLSGILYVKPAFLYVDDLFLAGHSVAELLSLLREVLQRLREAGLYVSPKKCEFLFPQVECLGTIVSYSSYRPNPERFRALDQLTKVRTRRQARRCLGWLNYHRKMVPKFAVKTQLIADAANASKPFVWTQDHVDAVRAVFDEIKGAVLYHFDFDRKTRLETDASVLGLSGALYQKHGAIFLPYSFWSRKTTPAEQKLMPFALEVLAAAEAVTHWRAELKGIEFQLITDCSGLTAILKMKNPGPKLARCIAALSEFSIQYVFRKGSENASADPLSRDPDPLSLPSLPFDAPALPDDILAASLQAVSSQLVPNLALEQDRDEEIRTLRQSLLDANLSDRRTRRFQLIDGAVYTKGSPPAPYVPLHLRPALLAESHSSLFAGHFAAAKTIERLQNFYWPSLRKDATDYCRSCDDCQRRNYKGHKEGRLTPIVSRHPQDIVTLDVKYCPLSTSGHKYLSVFVCNYTHFAAAFPMRSLTVAETLECVKQYIFTFGCFRKLICDLGSNYTAQSFRDFSRSLGVELVYAPVYHHTTSGLAEALIKSISGRLSAFCQDKLERWPEYVLPALFAVNTSVRFSLSVSPFQLLFGYNPLLPSTIALCLPQSLSPVDKLRRHFELRVQAEAHLRRAHEAQKRYYDNCRRHVVYKRGQQVLVFRRSPKHAAKFRYAFHGPYRVCKRTGLSSYLVRIRDHGRMKRRKFHVQCMKPYLRRTPLLPPELVTQVPFLTDGSTEDPAGPADSAAAPLPPV</sequence>
<keyword evidence="2" id="KW-0808">Transferase</keyword>
<evidence type="ECO:0000256" key="7">
    <source>
        <dbReference type="ARBA" id="ARBA00022918"/>
    </source>
</evidence>
<evidence type="ECO:0000256" key="4">
    <source>
        <dbReference type="ARBA" id="ARBA00022722"/>
    </source>
</evidence>
<feature type="compositionally biased region" description="Low complexity" evidence="8">
    <location>
        <begin position="1603"/>
        <end position="1617"/>
    </location>
</feature>
<evidence type="ECO:0000256" key="2">
    <source>
        <dbReference type="ARBA" id="ARBA00022679"/>
    </source>
</evidence>
<dbReference type="GO" id="GO:0003964">
    <property type="term" value="F:RNA-directed DNA polymerase activity"/>
    <property type="evidence" value="ECO:0007669"/>
    <property type="project" value="UniProtKB-KW"/>
</dbReference>
<dbReference type="GO" id="GO:0015074">
    <property type="term" value="P:DNA integration"/>
    <property type="evidence" value="ECO:0007669"/>
    <property type="project" value="InterPro"/>
</dbReference>
<dbReference type="PANTHER" id="PTHR37984:SF5">
    <property type="entry name" value="PROTEIN NYNRIN-LIKE"/>
    <property type="match status" value="1"/>
</dbReference>
<evidence type="ECO:0000256" key="5">
    <source>
        <dbReference type="ARBA" id="ARBA00022759"/>
    </source>
</evidence>
<feature type="domain" description="Reverse transcriptase" evidence="9">
    <location>
        <begin position="754"/>
        <end position="940"/>
    </location>
</feature>
<keyword evidence="4" id="KW-0540">Nuclease</keyword>
<evidence type="ECO:0000313" key="12">
    <source>
        <dbReference type="Proteomes" id="UP001075354"/>
    </source>
</evidence>
<proteinExistence type="predicted"/>
<evidence type="ECO:0000256" key="3">
    <source>
        <dbReference type="ARBA" id="ARBA00022695"/>
    </source>
</evidence>
<dbReference type="SUPFAM" id="SSF56672">
    <property type="entry name" value="DNA/RNA polymerases"/>
    <property type="match status" value="1"/>
</dbReference>
<dbReference type="InterPro" id="IPR001584">
    <property type="entry name" value="Integrase_cat-core"/>
</dbReference>
<dbReference type="Gene3D" id="1.10.340.70">
    <property type="match status" value="1"/>
</dbReference>
<dbReference type="Gene3D" id="3.30.420.10">
    <property type="entry name" value="Ribonuclease H-like superfamily/Ribonuclease H"/>
    <property type="match status" value="1"/>
</dbReference>
<evidence type="ECO:0000256" key="6">
    <source>
        <dbReference type="ARBA" id="ARBA00022801"/>
    </source>
</evidence>
<accession>A0AAV7XI90</accession>
<dbReference type="Pfam" id="PF00078">
    <property type="entry name" value="RVT_1"/>
    <property type="match status" value="1"/>
</dbReference>
<dbReference type="Pfam" id="PF00665">
    <property type="entry name" value="rve"/>
    <property type="match status" value="1"/>
</dbReference>
<dbReference type="SUPFAM" id="SSF53098">
    <property type="entry name" value="Ribonuclease H-like"/>
    <property type="match status" value="1"/>
</dbReference>
<dbReference type="Proteomes" id="UP001075354">
    <property type="component" value="Chromosome 10"/>
</dbReference>
<dbReference type="Pfam" id="PF17917">
    <property type="entry name" value="RT_RNaseH"/>
    <property type="match status" value="1"/>
</dbReference>
<dbReference type="GO" id="GO:0016787">
    <property type="term" value="F:hydrolase activity"/>
    <property type="evidence" value="ECO:0007669"/>
    <property type="project" value="UniProtKB-KW"/>
</dbReference>
<dbReference type="PANTHER" id="PTHR37984">
    <property type="entry name" value="PROTEIN CBG26694"/>
    <property type="match status" value="1"/>
</dbReference>
<dbReference type="EC" id="2.7.7.49" evidence="1"/>
<dbReference type="InterPro" id="IPR043502">
    <property type="entry name" value="DNA/RNA_pol_sf"/>
</dbReference>
<dbReference type="InterPro" id="IPR043128">
    <property type="entry name" value="Rev_trsase/Diguanyl_cyclase"/>
</dbReference>
<dbReference type="GO" id="GO:0004519">
    <property type="term" value="F:endonuclease activity"/>
    <property type="evidence" value="ECO:0007669"/>
    <property type="project" value="UniProtKB-KW"/>
</dbReference>
<dbReference type="InterPro" id="IPR036397">
    <property type="entry name" value="RNaseH_sf"/>
</dbReference>
<dbReference type="CDD" id="cd01647">
    <property type="entry name" value="RT_LTR"/>
    <property type="match status" value="1"/>
</dbReference>
<evidence type="ECO:0000259" key="10">
    <source>
        <dbReference type="PROSITE" id="PS50994"/>
    </source>
</evidence>